<keyword evidence="1" id="KW-1133">Transmembrane helix</keyword>
<dbReference type="Gene3D" id="2.60.320.10">
    <property type="entry name" value="N-utilization substance G protein NusG, insert domain"/>
    <property type="match status" value="1"/>
</dbReference>
<dbReference type="STRING" id="1121345.SAMN02745217_02302"/>
<sequence length="127" mass="13853">MDKNTYVKKKDIILLLIILFIALASLLIFKITQKDGNMVVVTIDGAVYKEYPLNKDISVDIQGVKGGTNHLVIKDGYADVTEASCPDKICVKSRKISKTGESIICLPNKVVVKIEGKDSPEVDGSTN</sequence>
<dbReference type="Pfam" id="PF07009">
    <property type="entry name" value="NusG_II"/>
    <property type="match status" value="1"/>
</dbReference>
<dbReference type="EMBL" id="FRFD01000006">
    <property type="protein sequence ID" value="SHO49427.1"/>
    <property type="molecule type" value="Genomic_DNA"/>
</dbReference>
<reference evidence="2 3" key="1">
    <citation type="submission" date="2016-12" db="EMBL/GenBank/DDBJ databases">
        <authorList>
            <person name="Song W.-J."/>
            <person name="Kurnit D.M."/>
        </authorList>
    </citation>
    <scope>NUCLEOTIDE SEQUENCE [LARGE SCALE GENOMIC DNA]</scope>
    <source>
        <strain evidence="2 3">DSM 12503</strain>
    </source>
</reference>
<dbReference type="InterPro" id="IPR038690">
    <property type="entry name" value="NusG_2_sf"/>
</dbReference>
<dbReference type="CDD" id="cd09911">
    <property type="entry name" value="Lin0431_like"/>
    <property type="match status" value="1"/>
</dbReference>
<evidence type="ECO:0000313" key="3">
    <source>
        <dbReference type="Proteomes" id="UP000184612"/>
    </source>
</evidence>
<keyword evidence="1" id="KW-0812">Transmembrane</keyword>
<name>A0A1M7Y9Y8_9FIRM</name>
<proteinExistence type="predicted"/>
<evidence type="ECO:0000256" key="1">
    <source>
        <dbReference type="SAM" id="Phobius"/>
    </source>
</evidence>
<dbReference type="Proteomes" id="UP000184612">
    <property type="component" value="Unassembled WGS sequence"/>
</dbReference>
<evidence type="ECO:0000313" key="2">
    <source>
        <dbReference type="EMBL" id="SHO49427.1"/>
    </source>
</evidence>
<feature type="transmembrane region" description="Helical" evidence="1">
    <location>
        <begin position="12"/>
        <end position="29"/>
    </location>
</feature>
<organism evidence="2 3">
    <name type="scientific">Anaerocolumna xylanovorans DSM 12503</name>
    <dbReference type="NCBI Taxonomy" id="1121345"/>
    <lineage>
        <taxon>Bacteria</taxon>
        <taxon>Bacillati</taxon>
        <taxon>Bacillota</taxon>
        <taxon>Clostridia</taxon>
        <taxon>Lachnospirales</taxon>
        <taxon>Lachnospiraceae</taxon>
        <taxon>Anaerocolumna</taxon>
    </lineage>
</organism>
<dbReference type="RefSeq" id="WP_242952363.1">
    <property type="nucleotide sequence ID" value="NZ_FRFD01000006.1"/>
</dbReference>
<accession>A0A1M7Y9Y8</accession>
<protein>
    <submittedName>
        <fullName evidence="2">Uncharacterized protein</fullName>
    </submittedName>
</protein>
<dbReference type="AlphaFoldDB" id="A0A1M7Y9Y8"/>
<keyword evidence="1" id="KW-0472">Membrane</keyword>
<keyword evidence="3" id="KW-1185">Reference proteome</keyword>
<gene>
    <name evidence="2" type="ORF">SAMN02745217_02302</name>
</gene>